<proteinExistence type="predicted"/>
<protein>
    <recommendedName>
        <fullName evidence="2">DUF4657 domain-containing protein</fullName>
    </recommendedName>
</protein>
<evidence type="ECO:0000313" key="3">
    <source>
        <dbReference type="EMBL" id="KAF5923563.1"/>
    </source>
</evidence>
<feature type="compositionally biased region" description="Basic and acidic residues" evidence="1">
    <location>
        <begin position="404"/>
        <end position="414"/>
    </location>
</feature>
<dbReference type="AlphaFoldDB" id="A0A7J7F698"/>
<dbReference type="Proteomes" id="UP000551758">
    <property type="component" value="Unassembled WGS sequence"/>
</dbReference>
<name>A0A7J7F698_DICBM</name>
<sequence>PCHGFVIANNDCCKGKPILICPPGLERDLGGAVPVQSPPFTSGPDTPPWGMLPAARNAGGVEGSLPSLILTLFADGAGEDQAQGCVVARVTSTYRRIPDAAQGCSSDSWKGGGELRSLGRQIPLLNLASWDSGVEMVVGDSPLATSPGLSQDSLDFEPMGSPEPLALAAMTPPAHLGQLLASHKLEQVLEQSRQLPTSLASLSQHHRSPKPPSKPECEMLLFGAEDQEATKPGADPGSGPEEAEVVGSLGPGAWACCPGQGLCYLEHLCQVLEQMARLQQLHLQLQTQRPLGDPEEEEGLALASLPPPSRAPGSDAHRSWELLSQTQETGAKAASPLKAGVPSVKPPRLSEAPAEPAHVFPSSQGHKRDLSHWNKVKVLLNRIRWRSPRHPEPPAPPAGPAPRIESRDLPERPPYHPLRKTFTPSLVVKKQRAKNLSVC</sequence>
<feature type="domain" description="DUF4657" evidence="2">
    <location>
        <begin position="136"/>
        <end position="438"/>
    </location>
</feature>
<dbReference type="PANTHER" id="PTHR37336:SF1">
    <property type="entry name" value="SIMILAR TO 9930012K11RIK PROTEIN"/>
    <property type="match status" value="1"/>
</dbReference>
<evidence type="ECO:0000256" key="1">
    <source>
        <dbReference type="SAM" id="MobiDB-lite"/>
    </source>
</evidence>
<accession>A0A7J7F698</accession>
<feature type="region of interest" description="Disordered" evidence="1">
    <location>
        <begin position="289"/>
        <end position="368"/>
    </location>
</feature>
<evidence type="ECO:0000313" key="4">
    <source>
        <dbReference type="Proteomes" id="UP000551758"/>
    </source>
</evidence>
<dbReference type="PANTHER" id="PTHR37336">
    <property type="entry name" value="SIMILAR TO 9930012K11RIK PROTEIN"/>
    <property type="match status" value="1"/>
</dbReference>
<comment type="caution">
    <text evidence="3">The sequence shown here is derived from an EMBL/GenBank/DDBJ whole genome shotgun (WGS) entry which is preliminary data.</text>
</comment>
<keyword evidence="4" id="KW-1185">Reference proteome</keyword>
<evidence type="ECO:0000259" key="2">
    <source>
        <dbReference type="Pfam" id="PF15552"/>
    </source>
</evidence>
<reference evidence="3 4" key="1">
    <citation type="journal article" date="2020" name="Mol. Biol. Evol.">
        <title>Interspecific Gene Flow and the Evolution of Specialization in Black and White Rhinoceros.</title>
        <authorList>
            <person name="Moodley Y."/>
            <person name="Westbury M.V."/>
            <person name="Russo I.M."/>
            <person name="Gopalakrishnan S."/>
            <person name="Rakotoarivelo A."/>
            <person name="Olsen R.A."/>
            <person name="Prost S."/>
            <person name="Tunstall T."/>
            <person name="Ryder O.A."/>
            <person name="Dalen L."/>
            <person name="Bruford M.W."/>
        </authorList>
    </citation>
    <scope>NUCLEOTIDE SEQUENCE [LARGE SCALE GENOMIC DNA]</scope>
    <source>
        <strain evidence="3">SBR-YM</strain>
        <tissue evidence="3">Skin</tissue>
    </source>
</reference>
<dbReference type="EMBL" id="JACDTQ010001259">
    <property type="protein sequence ID" value="KAF5923563.1"/>
    <property type="molecule type" value="Genomic_DNA"/>
</dbReference>
<dbReference type="Pfam" id="PF15552">
    <property type="entry name" value="DUF4657"/>
    <property type="match status" value="1"/>
</dbReference>
<feature type="region of interest" description="Disordered" evidence="1">
    <location>
        <begin position="387"/>
        <end position="423"/>
    </location>
</feature>
<organism evidence="3 4">
    <name type="scientific">Diceros bicornis minor</name>
    <name type="common">South-central black rhinoceros</name>
    <dbReference type="NCBI Taxonomy" id="77932"/>
    <lineage>
        <taxon>Eukaryota</taxon>
        <taxon>Metazoa</taxon>
        <taxon>Chordata</taxon>
        <taxon>Craniata</taxon>
        <taxon>Vertebrata</taxon>
        <taxon>Euteleostomi</taxon>
        <taxon>Mammalia</taxon>
        <taxon>Eutheria</taxon>
        <taxon>Laurasiatheria</taxon>
        <taxon>Perissodactyla</taxon>
        <taxon>Rhinocerotidae</taxon>
        <taxon>Diceros</taxon>
    </lineage>
</organism>
<gene>
    <name evidence="3" type="ORF">HPG69_006734</name>
</gene>
<dbReference type="InterPro" id="IPR027958">
    <property type="entry name" value="DUF4657"/>
</dbReference>
<feature type="non-terminal residue" evidence="3">
    <location>
        <position position="439"/>
    </location>
</feature>